<organism evidence="1">
    <name type="scientific">marine sediment metagenome</name>
    <dbReference type="NCBI Taxonomy" id="412755"/>
    <lineage>
        <taxon>unclassified sequences</taxon>
        <taxon>metagenomes</taxon>
        <taxon>ecological metagenomes</taxon>
    </lineage>
</organism>
<dbReference type="AlphaFoldDB" id="A0A0F9T5N0"/>
<evidence type="ECO:0000313" key="1">
    <source>
        <dbReference type="EMBL" id="KKN74484.1"/>
    </source>
</evidence>
<dbReference type="EMBL" id="LAZR01000325">
    <property type="protein sequence ID" value="KKN74484.1"/>
    <property type="molecule type" value="Genomic_DNA"/>
</dbReference>
<protein>
    <submittedName>
        <fullName evidence="1">Uncharacterized protein</fullName>
    </submittedName>
</protein>
<sequence length="106" mass="12394">MECIMECTALNPQVARKMMNKLTVEQCLDKLKEVHGNYYDYSFFTIYNGNKQLINIVCKKHGKFRQSYANHVRGHGCPKCKCEKLNNIHKSNSKEFIIKSQNIHNL</sequence>
<comment type="caution">
    <text evidence="1">The sequence shown here is derived from an EMBL/GenBank/DDBJ whole genome shotgun (WGS) entry which is preliminary data.</text>
</comment>
<gene>
    <name evidence="1" type="ORF">LCGC14_0390010</name>
</gene>
<proteinExistence type="predicted"/>
<reference evidence="1" key="1">
    <citation type="journal article" date="2015" name="Nature">
        <title>Complex archaea that bridge the gap between prokaryotes and eukaryotes.</title>
        <authorList>
            <person name="Spang A."/>
            <person name="Saw J.H."/>
            <person name="Jorgensen S.L."/>
            <person name="Zaremba-Niedzwiedzka K."/>
            <person name="Martijn J."/>
            <person name="Lind A.E."/>
            <person name="van Eijk R."/>
            <person name="Schleper C."/>
            <person name="Guy L."/>
            <person name="Ettema T.J."/>
        </authorList>
    </citation>
    <scope>NUCLEOTIDE SEQUENCE</scope>
</reference>
<name>A0A0F9T5N0_9ZZZZ</name>
<accession>A0A0F9T5N0</accession>